<comment type="subcellular location">
    <subcellularLocation>
        <location evidence="1 7">Nucleus</location>
    </subcellularLocation>
</comment>
<dbReference type="Proteomes" id="UP000747110">
    <property type="component" value="Unassembled WGS sequence"/>
</dbReference>
<evidence type="ECO:0000256" key="3">
    <source>
        <dbReference type="ARBA" id="ARBA00022664"/>
    </source>
</evidence>
<keyword evidence="6 7" id="KW-0539">Nucleus</keyword>
<evidence type="ECO:0000256" key="6">
    <source>
        <dbReference type="ARBA" id="ARBA00023242"/>
    </source>
</evidence>
<dbReference type="GO" id="GO:0005681">
    <property type="term" value="C:spliceosomal complex"/>
    <property type="evidence" value="ECO:0007669"/>
    <property type="project" value="UniProtKB-KW"/>
</dbReference>
<dbReference type="InterPro" id="IPR005037">
    <property type="entry name" value="PRP38"/>
</dbReference>
<dbReference type="Pfam" id="PF03371">
    <property type="entry name" value="PRP38"/>
    <property type="match status" value="1"/>
</dbReference>
<dbReference type="AlphaFoldDB" id="A0A8J4DHL2"/>
<evidence type="ECO:0000256" key="7">
    <source>
        <dbReference type="RuleBase" id="RU367025"/>
    </source>
</evidence>
<keyword evidence="4 7" id="KW-0747">Spliceosome</keyword>
<comment type="similarity">
    <text evidence="2 7">Belongs to the PRP38 family.</text>
</comment>
<evidence type="ECO:0000256" key="1">
    <source>
        <dbReference type="ARBA" id="ARBA00004123"/>
    </source>
</evidence>
<dbReference type="PANTHER" id="PTHR23142">
    <property type="entry name" value="PRE-MRNA-SPLICING FACTOR 38A-RELATED"/>
    <property type="match status" value="1"/>
</dbReference>
<keyword evidence="11" id="KW-1185">Reference proteome</keyword>
<evidence type="ECO:0000256" key="2">
    <source>
        <dbReference type="ARBA" id="ARBA00006164"/>
    </source>
</evidence>
<comment type="caution">
    <text evidence="9">The sequence shown here is derived from an EMBL/GenBank/DDBJ whole genome shotgun (WGS) entry which is preliminary data.</text>
</comment>
<dbReference type="OrthoDB" id="3881at2759"/>
<evidence type="ECO:0000313" key="8">
    <source>
        <dbReference type="EMBL" id="GIL73147.1"/>
    </source>
</evidence>
<proteinExistence type="inferred from homology"/>
<evidence type="ECO:0000313" key="9">
    <source>
        <dbReference type="EMBL" id="GIL99619.1"/>
    </source>
</evidence>
<comment type="function">
    <text evidence="7">Required for pre-mRNA splicing.</text>
</comment>
<name>A0A8J4DHL2_9CHLO</name>
<dbReference type="EMBL" id="BNCP01000004">
    <property type="protein sequence ID" value="GIL73147.1"/>
    <property type="molecule type" value="Genomic_DNA"/>
</dbReference>
<evidence type="ECO:0000313" key="10">
    <source>
        <dbReference type="Proteomes" id="UP000722791"/>
    </source>
</evidence>
<protein>
    <recommendedName>
        <fullName evidence="7">Pre-mRNA-splicing factor 38</fullName>
    </recommendedName>
</protein>
<dbReference type="GO" id="GO:0000398">
    <property type="term" value="P:mRNA splicing, via spliceosome"/>
    <property type="evidence" value="ECO:0007669"/>
    <property type="project" value="UniProtKB-UniRule"/>
</dbReference>
<evidence type="ECO:0000256" key="4">
    <source>
        <dbReference type="ARBA" id="ARBA00022728"/>
    </source>
</evidence>
<dbReference type="Proteomes" id="UP000722791">
    <property type="component" value="Unassembled WGS sequence"/>
</dbReference>
<organism evidence="9 10">
    <name type="scientific">Volvox reticuliferus</name>
    <dbReference type="NCBI Taxonomy" id="1737510"/>
    <lineage>
        <taxon>Eukaryota</taxon>
        <taxon>Viridiplantae</taxon>
        <taxon>Chlorophyta</taxon>
        <taxon>core chlorophytes</taxon>
        <taxon>Chlorophyceae</taxon>
        <taxon>CS clade</taxon>
        <taxon>Chlamydomonadales</taxon>
        <taxon>Volvocaceae</taxon>
        <taxon>Volvox</taxon>
    </lineage>
</organism>
<gene>
    <name evidence="8" type="ORF">Vretifemale_3348</name>
    <name evidence="9" type="ORF">Vretimale_4747</name>
</gene>
<keyword evidence="5 7" id="KW-0508">mRNA splicing</keyword>
<keyword evidence="3 7" id="KW-0507">mRNA processing</keyword>
<evidence type="ECO:0000256" key="5">
    <source>
        <dbReference type="ARBA" id="ARBA00023187"/>
    </source>
</evidence>
<dbReference type="EMBL" id="BNCQ01000006">
    <property type="protein sequence ID" value="GIL99619.1"/>
    <property type="molecule type" value="Genomic_DNA"/>
</dbReference>
<sequence length="379" mass="41003">MEIYGSNTTYNLENVLRQNILGSDYYRQTCTSLNNWSDIVDEIYENVDHVEPWMSGNARGASSAFCLLHRLFTLKLNPKQIKDMLDHRDSPYIRAVGFLYLRYVADPKTLWSWCALYVKDQEMFAPSGPEQKEVTMGDYVRDLLLSQQKATVVLAVLTAVVSMTLATAGQHQLRRHCQLPLGKGPQIVPVHERRDVGAILQLRCVTTLLVAAAKHAAQHHLTHHGIAIAVNRLHHGGNMTVIVMDAVAVQAQTGEIVAMIGTGMMRVNGAGSVTAVGMTSATMAGNMRETEHGGRMMSARRVAAGAAAATGVMAAVMREMCSGTQQHESVGVMKMTCGHGTVVGAAAGDVTIKRLSASSPSGSMVMHLMVMASRVCGDI</sequence>
<reference evidence="9" key="1">
    <citation type="journal article" date="2021" name="Proc. Natl. Acad. Sci. U.S.A.">
        <title>Three genomes in the algal genus Volvox reveal the fate of a haploid sex-determining region after a transition to homothallism.</title>
        <authorList>
            <person name="Yamamoto K."/>
            <person name="Hamaji T."/>
            <person name="Kawai-Toyooka H."/>
            <person name="Matsuzaki R."/>
            <person name="Takahashi F."/>
            <person name="Nishimura Y."/>
            <person name="Kawachi M."/>
            <person name="Noguchi H."/>
            <person name="Minakuchi Y."/>
            <person name="Umen J.G."/>
            <person name="Toyoda A."/>
            <person name="Nozaki H."/>
        </authorList>
    </citation>
    <scope>NUCLEOTIDE SEQUENCE</scope>
    <source>
        <strain evidence="9">NIES-3785</strain>
        <strain evidence="8">NIES-3786</strain>
    </source>
</reference>
<accession>A0A8J4DHL2</accession>
<evidence type="ECO:0000313" key="11">
    <source>
        <dbReference type="Proteomes" id="UP000747110"/>
    </source>
</evidence>